<proteinExistence type="predicted"/>
<accession>A0A1H0PWU7</accession>
<evidence type="ECO:0000313" key="2">
    <source>
        <dbReference type="EMBL" id="SDP09661.1"/>
    </source>
</evidence>
<evidence type="ECO:0000313" key="3">
    <source>
        <dbReference type="Proteomes" id="UP000198597"/>
    </source>
</evidence>
<keyword evidence="3" id="KW-1185">Reference proteome</keyword>
<dbReference type="RefSeq" id="WP_089966767.1">
    <property type="nucleotide sequence ID" value="NZ_FNJM01000002.1"/>
</dbReference>
<keyword evidence="1" id="KW-0472">Membrane</keyword>
<evidence type="ECO:0000256" key="1">
    <source>
        <dbReference type="SAM" id="Phobius"/>
    </source>
</evidence>
<dbReference type="AlphaFoldDB" id="A0A1H0PWU7"/>
<feature type="transmembrane region" description="Helical" evidence="1">
    <location>
        <begin position="7"/>
        <end position="30"/>
    </location>
</feature>
<reference evidence="2 3" key="1">
    <citation type="submission" date="2016-10" db="EMBL/GenBank/DDBJ databases">
        <authorList>
            <person name="de Groot N.N."/>
        </authorList>
    </citation>
    <scope>NUCLEOTIDE SEQUENCE [LARGE SCALE GENOMIC DNA]</scope>
    <source>
        <strain evidence="2 3">DSM 12272</strain>
    </source>
</reference>
<organism evidence="2 3">
    <name type="scientific">Clostridium gasigenes</name>
    <dbReference type="NCBI Taxonomy" id="94869"/>
    <lineage>
        <taxon>Bacteria</taxon>
        <taxon>Bacillati</taxon>
        <taxon>Bacillota</taxon>
        <taxon>Clostridia</taxon>
        <taxon>Eubacteriales</taxon>
        <taxon>Clostridiaceae</taxon>
        <taxon>Clostridium</taxon>
    </lineage>
</organism>
<sequence length="237" mass="28340">MKTLKTIFIWILSLIFIIIFSIVFFILLSFVQSKLFLPEDYILWIFKFPISRLIFIYELYIIIALLYFVNKNYRELLFILINFSKDFIKNYKTAIIFTFVIFNIILTYAILFNVTVITNNKIIDYTFLSPTGKEYEYNDIAKIDTGVYGKKRYLSFTHSKGDFYYIIELKDGTKIDLNEVDSTDSDIDYRFILENLDKEYVNMDIPKVSSMDNFEYCTEHLDKIYTDKIRNILLNTK</sequence>
<dbReference type="EMBL" id="FNJM01000002">
    <property type="protein sequence ID" value="SDP09661.1"/>
    <property type="molecule type" value="Genomic_DNA"/>
</dbReference>
<name>A0A1H0PWU7_9CLOT</name>
<feature type="transmembrane region" description="Helical" evidence="1">
    <location>
        <begin position="90"/>
        <end position="111"/>
    </location>
</feature>
<keyword evidence="1" id="KW-0812">Transmembrane</keyword>
<keyword evidence="1" id="KW-1133">Transmembrane helix</keyword>
<feature type="transmembrane region" description="Helical" evidence="1">
    <location>
        <begin position="50"/>
        <end position="69"/>
    </location>
</feature>
<gene>
    <name evidence="2" type="ORF">SAMN04488529_102109</name>
</gene>
<dbReference type="Proteomes" id="UP000198597">
    <property type="component" value="Unassembled WGS sequence"/>
</dbReference>
<dbReference type="OrthoDB" id="9791488at2"/>
<protein>
    <submittedName>
        <fullName evidence="2">Uncharacterized protein</fullName>
    </submittedName>
</protein>